<protein>
    <submittedName>
        <fullName evidence="2">Uncharacterized protein</fullName>
    </submittedName>
</protein>
<accession>A0ABR6D627</accession>
<evidence type="ECO:0000313" key="2">
    <source>
        <dbReference type="EMBL" id="MBA9061522.1"/>
    </source>
</evidence>
<sequence>MDPERLQAGLARFAADLTLAGEPIAFDVVVARHIDFLIEVRATGLRWPAIARMLAAAGAHRSGGAAFSADQIRASTSRVRRRRTSVAAYRVPEPPRSDHRLLAPPEPVHRTSERTPGPDPSPLRMTRARDLAGPDLSDAEILAARRRLLGF</sequence>
<evidence type="ECO:0000256" key="1">
    <source>
        <dbReference type="SAM" id="MobiDB-lite"/>
    </source>
</evidence>
<reference evidence="2 3" key="1">
    <citation type="submission" date="2020-08" db="EMBL/GenBank/DDBJ databases">
        <title>Genomic Encyclopedia of Type Strains, Phase IV (KMG-IV): sequencing the most valuable type-strain genomes for metagenomic binning, comparative biology and taxonomic classification.</title>
        <authorList>
            <person name="Goeker M."/>
        </authorList>
    </citation>
    <scope>NUCLEOTIDE SEQUENCE [LARGE SCALE GENOMIC DNA]</scope>
    <source>
        <strain evidence="2 3">DSM 5686</strain>
    </source>
</reference>
<dbReference type="RefSeq" id="WP_182591442.1">
    <property type="nucleotide sequence ID" value="NZ_JACJIM010000001.1"/>
</dbReference>
<evidence type="ECO:0000313" key="3">
    <source>
        <dbReference type="Proteomes" id="UP000565455"/>
    </source>
</evidence>
<feature type="compositionally biased region" description="Basic and acidic residues" evidence="1">
    <location>
        <begin position="93"/>
        <end position="113"/>
    </location>
</feature>
<proteinExistence type="predicted"/>
<dbReference type="GeneID" id="96602645"/>
<keyword evidence="3" id="KW-1185">Reference proteome</keyword>
<dbReference type="EMBL" id="JACJIM010000001">
    <property type="protein sequence ID" value="MBA9061522.1"/>
    <property type="molecule type" value="Genomic_DNA"/>
</dbReference>
<feature type="region of interest" description="Disordered" evidence="1">
    <location>
        <begin position="91"/>
        <end position="127"/>
    </location>
</feature>
<gene>
    <name evidence="2" type="ORF">GGQ91_000883</name>
</gene>
<name>A0ABR6D627_9HYPH</name>
<dbReference type="Proteomes" id="UP000565455">
    <property type="component" value="Unassembled WGS sequence"/>
</dbReference>
<organism evidence="2 3">
    <name type="scientific">Methylobacterium fujisawaense</name>
    <dbReference type="NCBI Taxonomy" id="107400"/>
    <lineage>
        <taxon>Bacteria</taxon>
        <taxon>Pseudomonadati</taxon>
        <taxon>Pseudomonadota</taxon>
        <taxon>Alphaproteobacteria</taxon>
        <taxon>Hyphomicrobiales</taxon>
        <taxon>Methylobacteriaceae</taxon>
        <taxon>Methylobacterium</taxon>
    </lineage>
</organism>
<comment type="caution">
    <text evidence="2">The sequence shown here is derived from an EMBL/GenBank/DDBJ whole genome shotgun (WGS) entry which is preliminary data.</text>
</comment>